<protein>
    <submittedName>
        <fullName evidence="2">Stage III sporulation protein SpoIIIAB</fullName>
    </submittedName>
</protein>
<dbReference type="PIRSF" id="PIRSF021435">
    <property type="entry name" value="SpoIIIAB"/>
    <property type="match status" value="1"/>
</dbReference>
<evidence type="ECO:0000313" key="2">
    <source>
        <dbReference type="EMBL" id="MDC4242299.1"/>
    </source>
</evidence>
<dbReference type="InterPro" id="IPR014198">
    <property type="entry name" value="Spore_III_AB"/>
</dbReference>
<organism evidence="2 3">
    <name type="scientific">Clostridium tertium</name>
    <dbReference type="NCBI Taxonomy" id="1559"/>
    <lineage>
        <taxon>Bacteria</taxon>
        <taxon>Bacillati</taxon>
        <taxon>Bacillota</taxon>
        <taxon>Clostridia</taxon>
        <taxon>Eubacteriales</taxon>
        <taxon>Clostridiaceae</taxon>
        <taxon>Clostridium</taxon>
    </lineage>
</organism>
<name>A0A9X3XRF1_9CLOT</name>
<keyword evidence="1" id="KW-0472">Membrane</keyword>
<dbReference type="EMBL" id="JAMRYU010000028">
    <property type="protein sequence ID" value="MDC4242299.1"/>
    <property type="molecule type" value="Genomic_DNA"/>
</dbReference>
<feature type="transmembrane region" description="Helical" evidence="1">
    <location>
        <begin position="153"/>
        <end position="171"/>
    </location>
</feature>
<dbReference type="GeneID" id="93045155"/>
<sequence length="172" mass="19557">MLKITAVIIIFLSCTYIGFYYGEIFKKRSKQLNSILKSVLFLNNEVIYANTPLPEALKYISLKVEAPLNSILSAVSDKLLKGESTSVYEAFESEYKKNKSEFNLNEEDKRLVNDFLRPLGESGVYGQDKLFNLTIENMKLNCRSAEELAKKNVRMYRAIGVCIGAMISIFLI</sequence>
<keyword evidence="1" id="KW-1133">Transmembrane helix</keyword>
<reference evidence="2" key="1">
    <citation type="submission" date="2022-05" db="EMBL/GenBank/DDBJ databases">
        <title>Draft genome sequence of Clostridium tertium strain CP3 isolated from Peru.</title>
        <authorList>
            <person name="Hurtado R."/>
            <person name="Lima L."/>
            <person name="Sousa T."/>
            <person name="Jaiswal A.K."/>
            <person name="Tiwari S."/>
            <person name="Maturrano L."/>
            <person name="Brenig B."/>
            <person name="Azevedo V."/>
        </authorList>
    </citation>
    <scope>NUCLEOTIDE SEQUENCE</scope>
    <source>
        <strain evidence="2">CP3</strain>
    </source>
</reference>
<proteinExistence type="predicted"/>
<dbReference type="AlphaFoldDB" id="A0A9X3XRF1"/>
<accession>A0A9X3XRF1</accession>
<dbReference type="NCBIfam" id="TIGR02833">
    <property type="entry name" value="spore_III_AB"/>
    <property type="match status" value="1"/>
</dbReference>
<dbReference type="RefSeq" id="WP_008679138.1">
    <property type="nucleotide sequence ID" value="NZ_BAAACM010000021.1"/>
</dbReference>
<keyword evidence="3" id="KW-1185">Reference proteome</keyword>
<feature type="transmembrane region" description="Helical" evidence="1">
    <location>
        <begin position="6"/>
        <end position="22"/>
    </location>
</feature>
<dbReference type="Proteomes" id="UP001141183">
    <property type="component" value="Unassembled WGS sequence"/>
</dbReference>
<keyword evidence="1" id="KW-0812">Transmembrane</keyword>
<dbReference type="Pfam" id="PF09548">
    <property type="entry name" value="Spore_III_AB"/>
    <property type="match status" value="1"/>
</dbReference>
<gene>
    <name evidence="2" type="primary">spoIIIAB</name>
    <name evidence="2" type="ORF">NE398_19395</name>
</gene>
<evidence type="ECO:0000256" key="1">
    <source>
        <dbReference type="SAM" id="Phobius"/>
    </source>
</evidence>
<comment type="caution">
    <text evidence="2">The sequence shown here is derived from an EMBL/GenBank/DDBJ whole genome shotgun (WGS) entry which is preliminary data.</text>
</comment>
<evidence type="ECO:0000313" key="3">
    <source>
        <dbReference type="Proteomes" id="UP001141183"/>
    </source>
</evidence>